<proteinExistence type="predicted"/>
<sequence>MPCKRKSSPSRESSQRQAKKLARLLESLKYAELIRQEQAERQAAFRASETPSQRVGKGENFIIPRIPIIPTDLPFQFKRLQFPIKLSFAMTINKAQEQTLQVAGVNLEKPCFSHGQLYVACLRVSNAQNLHILAPNGKTYNIVYSSVLK</sequence>
<comment type="caution">
    <text evidence="1">The sequence shown here is derived from an EMBL/GenBank/DDBJ whole genome shotgun (WGS) entry which is preliminary data.</text>
</comment>
<dbReference type="GO" id="GO:0006260">
    <property type="term" value="P:DNA replication"/>
    <property type="evidence" value="ECO:0007669"/>
    <property type="project" value="TreeGrafter"/>
</dbReference>
<dbReference type="GO" id="GO:0005657">
    <property type="term" value="C:replication fork"/>
    <property type="evidence" value="ECO:0007669"/>
    <property type="project" value="TreeGrafter"/>
</dbReference>
<evidence type="ECO:0000313" key="2">
    <source>
        <dbReference type="Proteomes" id="UP001314205"/>
    </source>
</evidence>
<organism evidence="1 2">
    <name type="scientific">Parnassius mnemosyne</name>
    <name type="common">clouded apollo</name>
    <dbReference type="NCBI Taxonomy" id="213953"/>
    <lineage>
        <taxon>Eukaryota</taxon>
        <taxon>Metazoa</taxon>
        <taxon>Ecdysozoa</taxon>
        <taxon>Arthropoda</taxon>
        <taxon>Hexapoda</taxon>
        <taxon>Insecta</taxon>
        <taxon>Pterygota</taxon>
        <taxon>Neoptera</taxon>
        <taxon>Endopterygota</taxon>
        <taxon>Lepidoptera</taxon>
        <taxon>Glossata</taxon>
        <taxon>Ditrysia</taxon>
        <taxon>Papilionoidea</taxon>
        <taxon>Papilionidae</taxon>
        <taxon>Parnassiinae</taxon>
        <taxon>Parnassini</taxon>
        <taxon>Parnassius</taxon>
        <taxon>Driopa</taxon>
    </lineage>
</organism>
<evidence type="ECO:0000313" key="1">
    <source>
        <dbReference type="EMBL" id="CAK1599108.1"/>
    </source>
</evidence>
<protein>
    <recommendedName>
        <fullName evidence="3">ATP-dependent DNA helicase</fullName>
    </recommendedName>
</protein>
<evidence type="ECO:0008006" key="3">
    <source>
        <dbReference type="Google" id="ProtNLM"/>
    </source>
</evidence>
<dbReference type="PANTHER" id="PTHR23274">
    <property type="entry name" value="DNA HELICASE-RELATED"/>
    <property type="match status" value="1"/>
</dbReference>
<name>A0AAV1LUM4_9NEOP</name>
<dbReference type="EMBL" id="CAVLGL010000104">
    <property type="protein sequence ID" value="CAK1599108.1"/>
    <property type="molecule type" value="Genomic_DNA"/>
</dbReference>
<dbReference type="SUPFAM" id="SSF52540">
    <property type="entry name" value="P-loop containing nucleoside triphosphate hydrolases"/>
    <property type="match status" value="1"/>
</dbReference>
<dbReference type="Proteomes" id="UP001314205">
    <property type="component" value="Unassembled WGS sequence"/>
</dbReference>
<dbReference type="InterPro" id="IPR027417">
    <property type="entry name" value="P-loop_NTPase"/>
</dbReference>
<keyword evidence="2" id="KW-1185">Reference proteome</keyword>
<reference evidence="1 2" key="1">
    <citation type="submission" date="2023-11" db="EMBL/GenBank/DDBJ databases">
        <authorList>
            <person name="Hedman E."/>
            <person name="Englund M."/>
            <person name="Stromberg M."/>
            <person name="Nyberg Akerstrom W."/>
            <person name="Nylinder S."/>
            <person name="Jareborg N."/>
            <person name="Kallberg Y."/>
            <person name="Kronander E."/>
        </authorList>
    </citation>
    <scope>NUCLEOTIDE SEQUENCE [LARGE SCALE GENOMIC DNA]</scope>
</reference>
<dbReference type="PANTHER" id="PTHR23274:SF51">
    <property type="entry name" value="OS03G0423850 PROTEIN"/>
    <property type="match status" value="1"/>
</dbReference>
<accession>A0AAV1LUM4</accession>
<dbReference type="AlphaFoldDB" id="A0AAV1LUM4"/>
<gene>
    <name evidence="1" type="ORF">PARMNEM_LOCUS18018</name>
</gene>